<accession>A0A3R6BC53</accession>
<dbReference type="InterPro" id="IPR023996">
    <property type="entry name" value="TonB-dep_OMP_SusC/RagA"/>
</dbReference>
<dbReference type="NCBIfam" id="TIGR04056">
    <property type="entry name" value="OMP_RagA_SusC"/>
    <property type="match status" value="1"/>
</dbReference>
<comment type="caution">
    <text evidence="2">The sequence shown here is derived from an EMBL/GenBank/DDBJ whole genome shotgun (WGS) entry which is preliminary data.</text>
</comment>
<dbReference type="InterPro" id="IPR039426">
    <property type="entry name" value="TonB-dep_rcpt-like"/>
</dbReference>
<dbReference type="Proteomes" id="UP000286260">
    <property type="component" value="Unassembled WGS sequence"/>
</dbReference>
<dbReference type="Pfam" id="PF07715">
    <property type="entry name" value="Plug"/>
    <property type="match status" value="1"/>
</dbReference>
<keyword evidence="1" id="KW-0812">Transmembrane</keyword>
<dbReference type="Gene3D" id="2.170.130.10">
    <property type="entry name" value="TonB-dependent receptor, plug domain"/>
    <property type="match status" value="1"/>
</dbReference>
<dbReference type="NCBIfam" id="TIGR04057">
    <property type="entry name" value="SusC_RagA_signa"/>
    <property type="match status" value="1"/>
</dbReference>
<dbReference type="InterPro" id="IPR037066">
    <property type="entry name" value="Plug_dom_sf"/>
</dbReference>
<organism evidence="2 3">
    <name type="scientific">Parabacteroides merdae</name>
    <dbReference type="NCBI Taxonomy" id="46503"/>
    <lineage>
        <taxon>Bacteria</taxon>
        <taxon>Pseudomonadati</taxon>
        <taxon>Bacteroidota</taxon>
        <taxon>Bacteroidia</taxon>
        <taxon>Bacteroidales</taxon>
        <taxon>Tannerellaceae</taxon>
        <taxon>Parabacteroides</taxon>
    </lineage>
</organism>
<evidence type="ECO:0000313" key="2">
    <source>
        <dbReference type="EMBL" id="RHC89511.1"/>
    </source>
</evidence>
<keyword evidence="1" id="KW-0472">Membrane</keyword>
<dbReference type="GO" id="GO:0009279">
    <property type="term" value="C:cell outer membrane"/>
    <property type="evidence" value="ECO:0007669"/>
    <property type="project" value="UniProtKB-SubCell"/>
</dbReference>
<evidence type="ECO:0000313" key="3">
    <source>
        <dbReference type="Proteomes" id="UP000286260"/>
    </source>
</evidence>
<reference evidence="2 3" key="1">
    <citation type="submission" date="2018-08" db="EMBL/GenBank/DDBJ databases">
        <title>A genome reference for cultivated species of the human gut microbiota.</title>
        <authorList>
            <person name="Zou Y."/>
            <person name="Xue W."/>
            <person name="Luo G."/>
        </authorList>
    </citation>
    <scope>NUCLEOTIDE SEQUENCE [LARGE SCALE GENOMIC DNA]</scope>
    <source>
        <strain evidence="2 3">AM34-17</strain>
    </source>
</reference>
<dbReference type="InterPro" id="IPR023997">
    <property type="entry name" value="TonB-dep_OMP_SusC/RagA_CS"/>
</dbReference>
<keyword evidence="1" id="KW-1134">Transmembrane beta strand</keyword>
<keyword evidence="1" id="KW-0998">Cell outer membrane</keyword>
<dbReference type="InterPro" id="IPR012910">
    <property type="entry name" value="Plug_dom"/>
</dbReference>
<evidence type="ECO:0000256" key="1">
    <source>
        <dbReference type="PROSITE-ProRule" id="PRU01360"/>
    </source>
</evidence>
<gene>
    <name evidence="2" type="ORF">DW828_02910</name>
</gene>
<comment type="similarity">
    <text evidence="1">Belongs to the TonB-dependent receptor family.</text>
</comment>
<dbReference type="RefSeq" id="WP_122203911.1">
    <property type="nucleotide sequence ID" value="NZ_CACRUV010000022.1"/>
</dbReference>
<protein>
    <submittedName>
        <fullName evidence="2">SusC/RagA family TonB-linked outer membrane protein</fullName>
    </submittedName>
</protein>
<dbReference type="EMBL" id="QSII01000002">
    <property type="protein sequence ID" value="RHC89511.1"/>
    <property type="molecule type" value="Genomic_DNA"/>
</dbReference>
<sequence>MRNKLITIISLPVLCIASVWAQEKTTGSDMLQFDETTISASTVSGKELMKRSNINPANALYGKLNGLFIRQNGEYGDGEGYPSMNIRGIGSLNNNSILVFVDGLERDINSLVLEEIEEITILKDAAALAPYGIRGANGVILVKTKRGKKGKTDIHVSYQHSVTTPVRLPQMADAATYAEAVNEGLANEGLAPRYTQQEIEAYRSGKYPTLFPNVDWFNETLRDHGQRDQVNFTASGGSNRIRYYSMINFISDRGLLKNTDQGSYSTQLANSILNVRTNLDIDITSSTRVKVNLSGKLKEKYSPGSISDGVLMETLYALPANAYPVRSHNGIWGGSNMYPKNPVAESSSTGYTTSHARTLLADLTLTQDLEALAPGLSAEFRIGFDAYSETWDARSKQYLYESNIAHLDNSGIPTDTVNTQYGKEEKQLGFNSWLNNQNRHSNIQFALNYQKDFSQSNLFASIRYKQDKNVYLGQYNTYMHQDVIASGHYGLLNKYYLDFSIAASGTSRLPKANRWGVFPAISGAWLLNKESFLNNIDWLDLLKLRLSYGLTGSDDVWKNMDKYPFGGGGGFVFGDDFIANGGIAEGQLPSLNATFEKSSKANIGVDIRILDLIDFNVESYYDHRYDIMVADGNITSGFFGATASNSPSGIVNNYGVEVGMNVGKQMKDFFFNVNAQLAFARNKIVNMNEAFKPYDYLKSTGRRLGQFYGLEAIGFFKDQADINNSPIQTFSTVYPGDLKYKDQNGDNRIDELDVVPMGYNTICPELFYSMGFDFEYKGLGINAQFQGAGHYTIQRSLSCFYAPLMNNQTISEHYLENCWRSGKDNTDAIYPRLTTTESANNYRGNSVFMKNISFLKLRSAEIYYKLPESCIKPLRLREFKLFAKGMDLFSIDNVNETDPEVIWSTYPAQRSVHFGFDLAF</sequence>
<keyword evidence="1" id="KW-0813">Transport</keyword>
<name>A0A3R6BC53_9BACT</name>
<dbReference type="SUPFAM" id="SSF56935">
    <property type="entry name" value="Porins"/>
    <property type="match status" value="1"/>
</dbReference>
<dbReference type="AlphaFoldDB" id="A0A3R6BC53"/>
<comment type="subcellular location">
    <subcellularLocation>
        <location evidence="1">Cell outer membrane</location>
        <topology evidence="1">Multi-pass membrane protein</topology>
    </subcellularLocation>
</comment>
<proteinExistence type="inferred from homology"/>
<dbReference type="PROSITE" id="PS52016">
    <property type="entry name" value="TONB_DEPENDENT_REC_3"/>
    <property type="match status" value="1"/>
</dbReference>